<organism evidence="2 3">
    <name type="scientific">Musa balbisiana</name>
    <name type="common">Banana</name>
    <dbReference type="NCBI Taxonomy" id="52838"/>
    <lineage>
        <taxon>Eukaryota</taxon>
        <taxon>Viridiplantae</taxon>
        <taxon>Streptophyta</taxon>
        <taxon>Embryophyta</taxon>
        <taxon>Tracheophyta</taxon>
        <taxon>Spermatophyta</taxon>
        <taxon>Magnoliopsida</taxon>
        <taxon>Liliopsida</taxon>
        <taxon>Zingiberales</taxon>
        <taxon>Musaceae</taxon>
        <taxon>Musa</taxon>
    </lineage>
</organism>
<comment type="caution">
    <text evidence="2">The sequence shown here is derived from an EMBL/GenBank/DDBJ whole genome shotgun (WGS) entry which is preliminary data.</text>
</comment>
<dbReference type="AlphaFoldDB" id="A0A4V4H866"/>
<sequence>MAGELSYLQERVEDQAKVPSSPQVSEWQDKNAGSVGASQGWYGTAHHACCLCVVSQLAELKLSLPLPHPLLLIACGQLLLSYHSPSIGLFFSVPSW</sequence>
<gene>
    <name evidence="2" type="ORF">C4D60_Mb05t14320</name>
</gene>
<proteinExistence type="predicted"/>
<evidence type="ECO:0000256" key="1">
    <source>
        <dbReference type="SAM" id="MobiDB-lite"/>
    </source>
</evidence>
<evidence type="ECO:0000313" key="2">
    <source>
        <dbReference type="EMBL" id="THU66455.1"/>
    </source>
</evidence>
<accession>A0A4V4H866</accession>
<protein>
    <submittedName>
        <fullName evidence="2">Uncharacterized protein</fullName>
    </submittedName>
</protein>
<name>A0A4V4H866_MUSBA</name>
<evidence type="ECO:0000313" key="3">
    <source>
        <dbReference type="Proteomes" id="UP000317650"/>
    </source>
</evidence>
<dbReference type="Proteomes" id="UP000317650">
    <property type="component" value="Chromosome 5"/>
</dbReference>
<keyword evidence="3" id="KW-1185">Reference proteome</keyword>
<reference evidence="2 3" key="1">
    <citation type="journal article" date="2019" name="Nat. Plants">
        <title>Genome sequencing of Musa balbisiana reveals subgenome evolution and function divergence in polyploid bananas.</title>
        <authorList>
            <person name="Yao X."/>
        </authorList>
    </citation>
    <scope>NUCLEOTIDE SEQUENCE [LARGE SCALE GENOMIC DNA]</scope>
    <source>
        <strain evidence="3">cv. DH-PKW</strain>
        <tissue evidence="2">Leaves</tissue>
    </source>
</reference>
<feature type="region of interest" description="Disordered" evidence="1">
    <location>
        <begin position="12"/>
        <end position="35"/>
    </location>
</feature>
<dbReference type="EMBL" id="PYDT01000003">
    <property type="protein sequence ID" value="THU66455.1"/>
    <property type="molecule type" value="Genomic_DNA"/>
</dbReference>